<dbReference type="AlphaFoldDB" id="C6HQH5"/>
<accession>C6HQH5</accession>
<organism evidence="1 2">
    <name type="scientific">Ajellomyces capsulatus (strain H143)</name>
    <name type="common">Darling's disease fungus</name>
    <name type="synonym">Histoplasma capsulatum</name>
    <dbReference type="NCBI Taxonomy" id="544712"/>
    <lineage>
        <taxon>Eukaryota</taxon>
        <taxon>Fungi</taxon>
        <taxon>Dikarya</taxon>
        <taxon>Ascomycota</taxon>
        <taxon>Pezizomycotina</taxon>
        <taxon>Eurotiomycetes</taxon>
        <taxon>Eurotiomycetidae</taxon>
        <taxon>Onygenales</taxon>
        <taxon>Ajellomycetaceae</taxon>
        <taxon>Histoplasma</taxon>
    </lineage>
</organism>
<gene>
    <name evidence="1" type="ORF">HCDG_08893</name>
</gene>
<proteinExistence type="predicted"/>
<evidence type="ECO:0000313" key="2">
    <source>
        <dbReference type="Proteomes" id="UP000002624"/>
    </source>
</evidence>
<dbReference type="VEuPathDB" id="FungiDB:HCDG_08893"/>
<name>C6HQH5_AJECH</name>
<dbReference type="Proteomes" id="UP000002624">
    <property type="component" value="Unassembled WGS sequence"/>
</dbReference>
<dbReference type="HOGENOM" id="CLU_2072462_0_0_1"/>
<dbReference type="EMBL" id="GG692435">
    <property type="protein sequence ID" value="EER37442.1"/>
    <property type="molecule type" value="Genomic_DNA"/>
</dbReference>
<protein>
    <submittedName>
        <fullName evidence="1">Uncharacterized protein</fullName>
    </submittedName>
</protein>
<evidence type="ECO:0000313" key="1">
    <source>
        <dbReference type="EMBL" id="EER37442.1"/>
    </source>
</evidence>
<dbReference type="OMA" id="CWQWISS"/>
<reference evidence="2" key="1">
    <citation type="submission" date="2009-05" db="EMBL/GenBank/DDBJ databases">
        <title>The genome sequence of Ajellomyces capsulatus strain H143.</title>
        <authorList>
            <person name="Champion M."/>
            <person name="Cuomo C.A."/>
            <person name="Ma L.-J."/>
            <person name="Henn M.R."/>
            <person name="Sil A."/>
            <person name="Goldman B."/>
            <person name="Young S.K."/>
            <person name="Kodira C.D."/>
            <person name="Zeng Q."/>
            <person name="Koehrsen M."/>
            <person name="Alvarado L."/>
            <person name="Berlin A.M."/>
            <person name="Borenstein D."/>
            <person name="Chen Z."/>
            <person name="Engels R."/>
            <person name="Freedman E."/>
            <person name="Gellesch M."/>
            <person name="Goldberg J."/>
            <person name="Griggs A."/>
            <person name="Gujja S."/>
            <person name="Heiman D.I."/>
            <person name="Hepburn T.A."/>
            <person name="Howarth C."/>
            <person name="Jen D."/>
            <person name="Larson L."/>
            <person name="Lewis B."/>
            <person name="Mehta T."/>
            <person name="Park D."/>
            <person name="Pearson M."/>
            <person name="Roberts A."/>
            <person name="Saif S."/>
            <person name="Shea T.D."/>
            <person name="Shenoy N."/>
            <person name="Sisk P."/>
            <person name="Stolte C."/>
            <person name="Sykes S."/>
            <person name="Walk T."/>
            <person name="White J."/>
            <person name="Yandava C."/>
            <person name="Klein B."/>
            <person name="McEwen J.G."/>
            <person name="Puccia R."/>
            <person name="Goldman G.H."/>
            <person name="Felipe M.S."/>
            <person name="Nino-Vega G."/>
            <person name="San-Blas G."/>
            <person name="Taylor J.W."/>
            <person name="Mendoza L."/>
            <person name="Galagan J.E."/>
            <person name="Nusbaum C."/>
            <person name="Birren B.W."/>
        </authorList>
    </citation>
    <scope>NUCLEOTIDE SEQUENCE [LARGE SCALE GENOMIC DNA]</scope>
    <source>
        <strain evidence="2">H143</strain>
    </source>
</reference>
<sequence length="120" mass="14042">MAKALEVPALCPSSKHRYFVNFLFDKFKTDSIIRAIVAPKRAFDTLVKEKGYPNKRDERIETPFTAAMRRILSPPAPEYEIPCEESNRKRSQIRECWQWISSNLFLRHGFNCFKSSLILC</sequence>